<evidence type="ECO:0000313" key="4">
    <source>
        <dbReference type="Proteomes" id="UP000295252"/>
    </source>
</evidence>
<evidence type="ECO:0000256" key="2">
    <source>
        <dbReference type="SAM" id="SignalP"/>
    </source>
</evidence>
<dbReference type="Gramene" id="CDP09033">
    <property type="protein sequence ID" value="CDP09033"/>
    <property type="gene ID" value="GSCOC_T00028207001"/>
</dbReference>
<accession>A0A068UN31</accession>
<dbReference type="AlphaFoldDB" id="A0A068UN31"/>
<dbReference type="OMA" id="FICNTHP"/>
<dbReference type="OrthoDB" id="912098at2759"/>
<protein>
    <recommendedName>
        <fullName evidence="5">CLAVATA3/ESR (CLE)-related protein 46</fullName>
    </recommendedName>
</protein>
<dbReference type="EMBL" id="HG739120">
    <property type="protein sequence ID" value="CDP09033.1"/>
    <property type="molecule type" value="Genomic_DNA"/>
</dbReference>
<feature type="region of interest" description="Disordered" evidence="1">
    <location>
        <begin position="43"/>
        <end position="83"/>
    </location>
</feature>
<name>A0A068UN31_COFCA</name>
<sequence length="83" mass="9333">MKIPQFLYRLLLLWLLLTTFQHHFTFTSKVQAAKSADLKISPAEFNSRSKMGHTASNFANEKKTRKAPSGPNPSGNHLPPSRP</sequence>
<gene>
    <name evidence="3" type="ORF">GSCOC_T00028207001</name>
</gene>
<dbReference type="Proteomes" id="UP000295252">
    <property type="component" value="Chromosome I"/>
</dbReference>
<evidence type="ECO:0008006" key="5">
    <source>
        <dbReference type="Google" id="ProtNLM"/>
    </source>
</evidence>
<organism evidence="3 4">
    <name type="scientific">Coffea canephora</name>
    <name type="common">Robusta coffee</name>
    <dbReference type="NCBI Taxonomy" id="49390"/>
    <lineage>
        <taxon>Eukaryota</taxon>
        <taxon>Viridiplantae</taxon>
        <taxon>Streptophyta</taxon>
        <taxon>Embryophyta</taxon>
        <taxon>Tracheophyta</taxon>
        <taxon>Spermatophyta</taxon>
        <taxon>Magnoliopsida</taxon>
        <taxon>eudicotyledons</taxon>
        <taxon>Gunneridae</taxon>
        <taxon>Pentapetalae</taxon>
        <taxon>asterids</taxon>
        <taxon>lamiids</taxon>
        <taxon>Gentianales</taxon>
        <taxon>Rubiaceae</taxon>
        <taxon>Ixoroideae</taxon>
        <taxon>Gardenieae complex</taxon>
        <taxon>Bertiereae - Coffeeae clade</taxon>
        <taxon>Coffeeae</taxon>
        <taxon>Coffea</taxon>
    </lineage>
</organism>
<evidence type="ECO:0000256" key="1">
    <source>
        <dbReference type="SAM" id="MobiDB-lite"/>
    </source>
</evidence>
<feature type="chain" id="PRO_5001655058" description="CLAVATA3/ESR (CLE)-related protein 46" evidence="2">
    <location>
        <begin position="28"/>
        <end position="83"/>
    </location>
</feature>
<proteinExistence type="predicted"/>
<evidence type="ECO:0000313" key="3">
    <source>
        <dbReference type="EMBL" id="CDP09033.1"/>
    </source>
</evidence>
<feature type="signal peptide" evidence="2">
    <location>
        <begin position="1"/>
        <end position="27"/>
    </location>
</feature>
<feature type="compositionally biased region" description="Polar residues" evidence="1">
    <location>
        <begin position="44"/>
        <end position="59"/>
    </location>
</feature>
<keyword evidence="4" id="KW-1185">Reference proteome</keyword>
<dbReference type="InParanoid" id="A0A068UN31"/>
<keyword evidence="2" id="KW-0732">Signal</keyword>
<reference evidence="4" key="1">
    <citation type="journal article" date="2014" name="Science">
        <title>The coffee genome provides insight into the convergent evolution of caffeine biosynthesis.</title>
        <authorList>
            <person name="Denoeud F."/>
            <person name="Carretero-Paulet L."/>
            <person name="Dereeper A."/>
            <person name="Droc G."/>
            <person name="Guyot R."/>
            <person name="Pietrella M."/>
            <person name="Zheng C."/>
            <person name="Alberti A."/>
            <person name="Anthony F."/>
            <person name="Aprea G."/>
            <person name="Aury J.M."/>
            <person name="Bento P."/>
            <person name="Bernard M."/>
            <person name="Bocs S."/>
            <person name="Campa C."/>
            <person name="Cenci A."/>
            <person name="Combes M.C."/>
            <person name="Crouzillat D."/>
            <person name="Da Silva C."/>
            <person name="Daddiego L."/>
            <person name="De Bellis F."/>
            <person name="Dussert S."/>
            <person name="Garsmeur O."/>
            <person name="Gayraud T."/>
            <person name="Guignon V."/>
            <person name="Jahn K."/>
            <person name="Jamilloux V."/>
            <person name="Joet T."/>
            <person name="Labadie K."/>
            <person name="Lan T."/>
            <person name="Leclercq J."/>
            <person name="Lepelley M."/>
            <person name="Leroy T."/>
            <person name="Li L.T."/>
            <person name="Librado P."/>
            <person name="Lopez L."/>
            <person name="Munoz A."/>
            <person name="Noel B."/>
            <person name="Pallavicini A."/>
            <person name="Perrotta G."/>
            <person name="Poncet V."/>
            <person name="Pot D."/>
            <person name="Priyono X."/>
            <person name="Rigoreau M."/>
            <person name="Rouard M."/>
            <person name="Rozas J."/>
            <person name="Tranchant-Dubreuil C."/>
            <person name="VanBuren R."/>
            <person name="Zhang Q."/>
            <person name="Andrade A.C."/>
            <person name="Argout X."/>
            <person name="Bertrand B."/>
            <person name="de Kochko A."/>
            <person name="Graziosi G."/>
            <person name="Henry R.J."/>
            <person name="Jayarama X."/>
            <person name="Ming R."/>
            <person name="Nagai C."/>
            <person name="Rounsley S."/>
            <person name="Sankoff D."/>
            <person name="Giuliano G."/>
            <person name="Albert V.A."/>
            <person name="Wincker P."/>
            <person name="Lashermes P."/>
        </authorList>
    </citation>
    <scope>NUCLEOTIDE SEQUENCE [LARGE SCALE GENOMIC DNA]</scope>
    <source>
        <strain evidence="4">cv. DH200-94</strain>
    </source>
</reference>